<sequence length="136" mass="13632">MTSIASIAVSGMNAATRRLEVSASNVANQQSTGALPAANGAVPAGAPQAYRPLQVNQTAVAGGGTQTTVSATSQGAVAISDPQAPFANQDGQVAAPNVDLAQEFIGQLVARYSYTANLASLKADRDMSKALLDATA</sequence>
<feature type="domain" description="Flagellar basal body rod protein N-terminal" evidence="2">
    <location>
        <begin position="7"/>
        <end position="29"/>
    </location>
</feature>
<keyword evidence="3" id="KW-0969">Cilium</keyword>
<organism evidence="3 4">
    <name type="scientific">Rhodopseudomonas pseudopalustris</name>
    <dbReference type="NCBI Taxonomy" id="1513892"/>
    <lineage>
        <taxon>Bacteria</taxon>
        <taxon>Pseudomonadati</taxon>
        <taxon>Pseudomonadota</taxon>
        <taxon>Alphaproteobacteria</taxon>
        <taxon>Hyphomicrobiales</taxon>
        <taxon>Nitrobacteraceae</taxon>
        <taxon>Rhodopseudomonas</taxon>
    </lineage>
</organism>
<keyword evidence="4" id="KW-1185">Reference proteome</keyword>
<dbReference type="GO" id="GO:0009425">
    <property type="term" value="C:bacterial-type flagellum basal body"/>
    <property type="evidence" value="ECO:0007669"/>
    <property type="project" value="UniProtKB-SubCell"/>
</dbReference>
<dbReference type="RefSeq" id="WP_011501102.1">
    <property type="nucleotide sequence ID" value="NZ_FODT01000006.1"/>
</dbReference>
<keyword evidence="3" id="KW-0282">Flagellum</keyword>
<dbReference type="OrthoDB" id="7304634at2"/>
<evidence type="ECO:0000313" key="3">
    <source>
        <dbReference type="EMBL" id="SEO98890.1"/>
    </source>
</evidence>
<dbReference type="InterPro" id="IPR001444">
    <property type="entry name" value="Flag_bb_rod_N"/>
</dbReference>
<dbReference type="Proteomes" id="UP000199615">
    <property type="component" value="Unassembled WGS sequence"/>
</dbReference>
<proteinExistence type="predicted"/>
<keyword evidence="3" id="KW-0966">Cell projection</keyword>
<accession>A0A1H8U6J1</accession>
<gene>
    <name evidence="3" type="ORF">SAMN05444123_106323</name>
</gene>
<evidence type="ECO:0000259" key="2">
    <source>
        <dbReference type="Pfam" id="PF00460"/>
    </source>
</evidence>
<evidence type="ECO:0000313" key="4">
    <source>
        <dbReference type="Proteomes" id="UP000199615"/>
    </source>
</evidence>
<reference evidence="4" key="1">
    <citation type="submission" date="2016-10" db="EMBL/GenBank/DDBJ databases">
        <authorList>
            <person name="Varghese N."/>
            <person name="Submissions S."/>
        </authorList>
    </citation>
    <scope>NUCLEOTIDE SEQUENCE [LARGE SCALE GENOMIC DNA]</scope>
    <source>
        <strain evidence="4">DSM 123</strain>
    </source>
</reference>
<dbReference type="EMBL" id="FODT01000006">
    <property type="protein sequence ID" value="SEO98890.1"/>
    <property type="molecule type" value="Genomic_DNA"/>
</dbReference>
<name>A0A1H8U6J1_9BRAD</name>
<dbReference type="Pfam" id="PF00460">
    <property type="entry name" value="Flg_bb_rod"/>
    <property type="match status" value="1"/>
</dbReference>
<dbReference type="AlphaFoldDB" id="A0A1H8U6J1"/>
<comment type="subcellular location">
    <subcellularLocation>
        <location evidence="1">Bacterial flagellum basal body</location>
    </subcellularLocation>
</comment>
<protein>
    <submittedName>
        <fullName evidence="3">Flagellar basal-body rod protein FlgC</fullName>
    </submittedName>
</protein>
<evidence type="ECO:0000256" key="1">
    <source>
        <dbReference type="ARBA" id="ARBA00004117"/>
    </source>
</evidence>